<geneLocation type="plasmid" evidence="1 2">
    <name>unnamed7</name>
</geneLocation>
<gene>
    <name evidence="1" type="ORF">A6J80_22750</name>
</gene>
<evidence type="ECO:0000313" key="2">
    <source>
        <dbReference type="Proteomes" id="UP000191257"/>
    </source>
</evidence>
<accession>A0A1V0GZ97</accession>
<dbReference type="AlphaFoldDB" id="A0A1V0GZ97"/>
<sequence>MLRSLATAGVTAAVGISWWKRVEAAREPDGPPQTTLGMPLDLGRVILTPMSLGIENGSGGNR</sequence>
<keyword evidence="1" id="KW-0614">Plasmid</keyword>
<keyword evidence="2" id="KW-1185">Reference proteome</keyword>
<proteinExistence type="predicted"/>
<dbReference type="RefSeq" id="WP_080623352.1">
    <property type="nucleotide sequence ID" value="NZ_CAWMZI010000008.1"/>
</dbReference>
<dbReference type="Proteomes" id="UP000191257">
    <property type="component" value="Plasmid unnamed7"/>
</dbReference>
<dbReference type="KEGG" id="pye:A6J80_22750"/>
<reference evidence="1" key="1">
    <citation type="submission" date="2017-12" db="EMBL/GenBank/DDBJ databases">
        <title>FDA dAtabase for Regulatory Grade micrObial Sequences (FDA-ARGOS): Supporting development and validation of Infectious Disease Dx tests.</title>
        <authorList>
            <person name="Campos J."/>
            <person name="Goldberg B."/>
            <person name="Tallon L."/>
            <person name="Sadzewicz L."/>
            <person name="Sengamalay N."/>
            <person name="Ott S."/>
            <person name="Godinez A."/>
            <person name="Nagaraj S."/>
            <person name="Vyas G."/>
            <person name="Aluvathingal J."/>
            <person name="Nadendla S."/>
            <person name="Geyer C."/>
            <person name="Nandy P."/>
            <person name="Hobson J."/>
            <person name="Sichtig H."/>
        </authorList>
    </citation>
    <scope>NUCLEOTIDE SEQUENCE</scope>
    <source>
        <strain evidence="1">FDAARGOS_252</strain>
        <plasmid evidence="1">unnamed7</plasmid>
    </source>
</reference>
<name>A0A1V0GZ97_9RHOB</name>
<organism evidence="1 2">
    <name type="scientific">Paracoccus yeei</name>
    <dbReference type="NCBI Taxonomy" id="147645"/>
    <lineage>
        <taxon>Bacteria</taxon>
        <taxon>Pseudomonadati</taxon>
        <taxon>Pseudomonadota</taxon>
        <taxon>Alphaproteobacteria</taxon>
        <taxon>Rhodobacterales</taxon>
        <taxon>Paracoccaceae</taxon>
        <taxon>Paracoccus</taxon>
    </lineage>
</organism>
<dbReference type="EMBL" id="CP020447">
    <property type="protein sequence ID" value="ARC39110.1"/>
    <property type="molecule type" value="Genomic_DNA"/>
</dbReference>
<protein>
    <submittedName>
        <fullName evidence="1">Uncharacterized protein</fullName>
    </submittedName>
</protein>
<evidence type="ECO:0000313" key="1">
    <source>
        <dbReference type="EMBL" id="ARC39110.1"/>
    </source>
</evidence>